<organism evidence="1 2">
    <name type="scientific">Entomophthora muscae</name>
    <dbReference type="NCBI Taxonomy" id="34485"/>
    <lineage>
        <taxon>Eukaryota</taxon>
        <taxon>Fungi</taxon>
        <taxon>Fungi incertae sedis</taxon>
        <taxon>Zoopagomycota</taxon>
        <taxon>Entomophthoromycotina</taxon>
        <taxon>Entomophthoromycetes</taxon>
        <taxon>Entomophthorales</taxon>
        <taxon>Entomophthoraceae</taxon>
        <taxon>Entomophthora</taxon>
    </lineage>
</organism>
<accession>A0ACC2U4S4</accession>
<dbReference type="Proteomes" id="UP001165960">
    <property type="component" value="Unassembled WGS sequence"/>
</dbReference>
<protein>
    <submittedName>
        <fullName evidence="1">Uncharacterized protein</fullName>
    </submittedName>
</protein>
<comment type="caution">
    <text evidence="1">The sequence shown here is derived from an EMBL/GenBank/DDBJ whole genome shotgun (WGS) entry which is preliminary data.</text>
</comment>
<keyword evidence="2" id="KW-1185">Reference proteome</keyword>
<gene>
    <name evidence="1" type="ORF">DSO57_1010530</name>
</gene>
<name>A0ACC2U4S4_9FUNG</name>
<dbReference type="EMBL" id="QTSX02001455">
    <property type="protein sequence ID" value="KAJ9081858.1"/>
    <property type="molecule type" value="Genomic_DNA"/>
</dbReference>
<sequence>MLSKVPLFTLRLLSASPPIAIRQQMPIAQYPLPIGDLRSKSFRGYVVLAPHEATSPVGSKSDPPHRI</sequence>
<evidence type="ECO:0000313" key="2">
    <source>
        <dbReference type="Proteomes" id="UP001165960"/>
    </source>
</evidence>
<evidence type="ECO:0000313" key="1">
    <source>
        <dbReference type="EMBL" id="KAJ9081858.1"/>
    </source>
</evidence>
<reference evidence="1" key="1">
    <citation type="submission" date="2022-04" db="EMBL/GenBank/DDBJ databases">
        <title>Genome of the entomopathogenic fungus Entomophthora muscae.</title>
        <authorList>
            <person name="Elya C."/>
            <person name="Lovett B.R."/>
            <person name="Lee E."/>
            <person name="Macias A.M."/>
            <person name="Hajek A.E."/>
            <person name="De Bivort B.L."/>
            <person name="Kasson M.T."/>
            <person name="De Fine Licht H.H."/>
            <person name="Stajich J.E."/>
        </authorList>
    </citation>
    <scope>NUCLEOTIDE SEQUENCE</scope>
    <source>
        <strain evidence="1">Berkeley</strain>
    </source>
</reference>
<proteinExistence type="predicted"/>